<dbReference type="GO" id="GO:0003905">
    <property type="term" value="F:alkylbase DNA N-glycosylase activity"/>
    <property type="evidence" value="ECO:0007669"/>
    <property type="project" value="InterPro"/>
</dbReference>
<protein>
    <recommendedName>
        <fullName evidence="6">3-methyladenine DNA glycosylase</fullName>
    </recommendedName>
</protein>
<evidence type="ECO:0008006" key="6">
    <source>
        <dbReference type="Google" id="ProtNLM"/>
    </source>
</evidence>
<evidence type="ECO:0000256" key="2">
    <source>
        <dbReference type="ARBA" id="ARBA00022763"/>
    </source>
</evidence>
<dbReference type="AlphaFoldDB" id="A0A382V858"/>
<proteinExistence type="inferred from homology"/>
<dbReference type="GO" id="GO:0003677">
    <property type="term" value="F:DNA binding"/>
    <property type="evidence" value="ECO:0007669"/>
    <property type="project" value="InterPro"/>
</dbReference>
<dbReference type="SUPFAM" id="SSF50486">
    <property type="entry name" value="FMT C-terminal domain-like"/>
    <property type="match status" value="1"/>
</dbReference>
<dbReference type="InterPro" id="IPR011034">
    <property type="entry name" value="Formyl_transferase-like_C_sf"/>
</dbReference>
<evidence type="ECO:0000313" key="5">
    <source>
        <dbReference type="EMBL" id="SVD42664.1"/>
    </source>
</evidence>
<dbReference type="InterPro" id="IPR036995">
    <property type="entry name" value="MPG_sf"/>
</dbReference>
<dbReference type="Pfam" id="PF02245">
    <property type="entry name" value="Pur_DNA_glyco"/>
    <property type="match status" value="1"/>
</dbReference>
<reference evidence="5" key="1">
    <citation type="submission" date="2018-05" db="EMBL/GenBank/DDBJ databases">
        <authorList>
            <person name="Lanie J.A."/>
            <person name="Ng W.-L."/>
            <person name="Kazmierczak K.M."/>
            <person name="Andrzejewski T.M."/>
            <person name="Davidsen T.M."/>
            <person name="Wayne K.J."/>
            <person name="Tettelin H."/>
            <person name="Glass J.I."/>
            <person name="Rusch D."/>
            <person name="Podicherti R."/>
            <person name="Tsui H.-C.T."/>
            <person name="Winkler M.E."/>
        </authorList>
    </citation>
    <scope>NUCLEOTIDE SEQUENCE</scope>
</reference>
<evidence type="ECO:0000256" key="3">
    <source>
        <dbReference type="ARBA" id="ARBA00022801"/>
    </source>
</evidence>
<name>A0A382V858_9ZZZZ</name>
<evidence type="ECO:0000256" key="4">
    <source>
        <dbReference type="ARBA" id="ARBA00023204"/>
    </source>
</evidence>
<gene>
    <name evidence="5" type="ORF">METZ01_LOCUS395518</name>
</gene>
<keyword evidence="3" id="KW-0378">Hydrolase</keyword>
<comment type="similarity">
    <text evidence="1">Belongs to the DNA glycosylase MPG family.</text>
</comment>
<keyword evidence="2" id="KW-0227">DNA damage</keyword>
<dbReference type="InterPro" id="IPR003180">
    <property type="entry name" value="MPG"/>
</dbReference>
<dbReference type="PANTHER" id="PTHR10429">
    <property type="entry name" value="DNA-3-METHYLADENINE GLYCOSYLASE"/>
    <property type="match status" value="1"/>
</dbReference>
<dbReference type="FunFam" id="3.10.300.10:FF:000001">
    <property type="entry name" value="Putative 3-methyladenine DNA glycosylase"/>
    <property type="match status" value="1"/>
</dbReference>
<sequence>MEQYKEVRKAFFNRAALTVAKDLLGRWLIHETPSGLLAGRVVETEAYDETDPASHSCHGRTERNAMMFESGGSAYVYRSYGIHWCLNVAAGPKGFGAAVLIRALEPILGDRDMAHHRATTSPTCSHRDLCRGPGRLCQALGVTAEHNGVSMVTSSLRFVTPRGLRRPESFATPRIGISRAIEAPWRFCIPSNRYVSGSTKLNRP</sequence>
<dbReference type="PANTHER" id="PTHR10429:SF0">
    <property type="entry name" value="DNA-3-METHYLADENINE GLYCOSYLASE"/>
    <property type="match status" value="1"/>
</dbReference>
<dbReference type="GO" id="GO:0006284">
    <property type="term" value="P:base-excision repair"/>
    <property type="evidence" value="ECO:0007669"/>
    <property type="project" value="InterPro"/>
</dbReference>
<organism evidence="5">
    <name type="scientific">marine metagenome</name>
    <dbReference type="NCBI Taxonomy" id="408172"/>
    <lineage>
        <taxon>unclassified sequences</taxon>
        <taxon>metagenomes</taxon>
        <taxon>ecological metagenomes</taxon>
    </lineage>
</organism>
<dbReference type="CDD" id="cd00540">
    <property type="entry name" value="AAG"/>
    <property type="match status" value="1"/>
</dbReference>
<dbReference type="HAMAP" id="MF_00527">
    <property type="entry name" value="3MGH"/>
    <property type="match status" value="1"/>
</dbReference>
<dbReference type="Gene3D" id="3.10.300.10">
    <property type="entry name" value="Methylpurine-DNA glycosylase (MPG)"/>
    <property type="match status" value="1"/>
</dbReference>
<dbReference type="NCBIfam" id="TIGR00567">
    <property type="entry name" value="3mg"/>
    <property type="match status" value="1"/>
</dbReference>
<dbReference type="EMBL" id="UINC01149915">
    <property type="protein sequence ID" value="SVD42664.1"/>
    <property type="molecule type" value="Genomic_DNA"/>
</dbReference>
<dbReference type="NCBIfam" id="NF002003">
    <property type="entry name" value="PRK00802.1-3"/>
    <property type="match status" value="1"/>
</dbReference>
<accession>A0A382V858</accession>
<keyword evidence="4" id="KW-0234">DNA repair</keyword>
<evidence type="ECO:0000256" key="1">
    <source>
        <dbReference type="ARBA" id="ARBA00009232"/>
    </source>
</evidence>